<evidence type="ECO:0000259" key="1">
    <source>
        <dbReference type="SMART" id="SM00225"/>
    </source>
</evidence>
<dbReference type="SUPFAM" id="SSF54695">
    <property type="entry name" value="POZ domain"/>
    <property type="match status" value="1"/>
</dbReference>
<dbReference type="HOGENOM" id="CLU_052397_0_1_1"/>
<dbReference type="InterPro" id="IPR011333">
    <property type="entry name" value="SKP1/BTB/POZ_sf"/>
</dbReference>
<organism evidence="2 3">
    <name type="scientific">Laccaria amethystina LaAM-08-1</name>
    <dbReference type="NCBI Taxonomy" id="1095629"/>
    <lineage>
        <taxon>Eukaryota</taxon>
        <taxon>Fungi</taxon>
        <taxon>Dikarya</taxon>
        <taxon>Basidiomycota</taxon>
        <taxon>Agaricomycotina</taxon>
        <taxon>Agaricomycetes</taxon>
        <taxon>Agaricomycetidae</taxon>
        <taxon>Agaricales</taxon>
        <taxon>Agaricineae</taxon>
        <taxon>Hydnangiaceae</taxon>
        <taxon>Laccaria</taxon>
    </lineage>
</organism>
<dbReference type="AlphaFoldDB" id="A0A0C9X2M0"/>
<reference evidence="2 3" key="1">
    <citation type="submission" date="2014-04" db="EMBL/GenBank/DDBJ databases">
        <authorList>
            <consortium name="DOE Joint Genome Institute"/>
            <person name="Kuo A."/>
            <person name="Kohler A."/>
            <person name="Nagy L.G."/>
            <person name="Floudas D."/>
            <person name="Copeland A."/>
            <person name="Barry K.W."/>
            <person name="Cichocki N."/>
            <person name="Veneault-Fourrey C."/>
            <person name="LaButti K."/>
            <person name="Lindquist E.A."/>
            <person name="Lipzen A."/>
            <person name="Lundell T."/>
            <person name="Morin E."/>
            <person name="Murat C."/>
            <person name="Sun H."/>
            <person name="Tunlid A."/>
            <person name="Henrissat B."/>
            <person name="Grigoriev I.V."/>
            <person name="Hibbett D.S."/>
            <person name="Martin F."/>
            <person name="Nordberg H.P."/>
            <person name="Cantor M.N."/>
            <person name="Hua S.X."/>
        </authorList>
    </citation>
    <scope>NUCLEOTIDE SEQUENCE [LARGE SCALE GENOMIC DNA]</scope>
    <source>
        <strain evidence="2 3">LaAM-08-1</strain>
    </source>
</reference>
<feature type="domain" description="BTB" evidence="1">
    <location>
        <begin position="21"/>
        <end position="125"/>
    </location>
</feature>
<dbReference type="STRING" id="1095629.A0A0C9X2M0"/>
<accession>A0A0C9X2M0</accession>
<dbReference type="Gene3D" id="3.30.710.10">
    <property type="entry name" value="Potassium Channel Kv1.1, Chain A"/>
    <property type="match status" value="1"/>
</dbReference>
<dbReference type="Pfam" id="PF00651">
    <property type="entry name" value="BTB"/>
    <property type="match status" value="1"/>
</dbReference>
<keyword evidence="3" id="KW-1185">Reference proteome</keyword>
<gene>
    <name evidence="2" type="ORF">K443DRAFT_116047</name>
</gene>
<protein>
    <recommendedName>
        <fullName evidence="1">BTB domain-containing protein</fullName>
    </recommendedName>
</protein>
<name>A0A0C9X2M0_9AGAR</name>
<dbReference type="OrthoDB" id="2914220at2759"/>
<dbReference type="EMBL" id="KN839105">
    <property type="protein sequence ID" value="KIJ90817.1"/>
    <property type="molecule type" value="Genomic_DNA"/>
</dbReference>
<dbReference type="Proteomes" id="UP000054477">
    <property type="component" value="Unassembled WGS sequence"/>
</dbReference>
<dbReference type="InterPro" id="IPR000210">
    <property type="entry name" value="BTB/POZ_dom"/>
</dbReference>
<proteinExistence type="predicted"/>
<evidence type="ECO:0000313" key="2">
    <source>
        <dbReference type="EMBL" id="KIJ90817.1"/>
    </source>
</evidence>
<evidence type="ECO:0000313" key="3">
    <source>
        <dbReference type="Proteomes" id="UP000054477"/>
    </source>
</evidence>
<dbReference type="SMART" id="SM00225">
    <property type="entry name" value="BTB"/>
    <property type="match status" value="1"/>
</dbReference>
<reference evidence="3" key="2">
    <citation type="submission" date="2015-01" db="EMBL/GenBank/DDBJ databases">
        <title>Evolutionary Origins and Diversification of the Mycorrhizal Mutualists.</title>
        <authorList>
            <consortium name="DOE Joint Genome Institute"/>
            <consortium name="Mycorrhizal Genomics Consortium"/>
            <person name="Kohler A."/>
            <person name="Kuo A."/>
            <person name="Nagy L.G."/>
            <person name="Floudas D."/>
            <person name="Copeland A."/>
            <person name="Barry K.W."/>
            <person name="Cichocki N."/>
            <person name="Veneault-Fourrey C."/>
            <person name="LaButti K."/>
            <person name="Lindquist E.A."/>
            <person name="Lipzen A."/>
            <person name="Lundell T."/>
            <person name="Morin E."/>
            <person name="Murat C."/>
            <person name="Riley R."/>
            <person name="Ohm R."/>
            <person name="Sun H."/>
            <person name="Tunlid A."/>
            <person name="Henrissat B."/>
            <person name="Grigoriev I.V."/>
            <person name="Hibbett D.S."/>
            <person name="Martin F."/>
        </authorList>
    </citation>
    <scope>NUCLEOTIDE SEQUENCE [LARGE SCALE GENOMIC DNA]</scope>
    <source>
        <strain evidence="3">LaAM-08-1</strain>
    </source>
</reference>
<sequence length="303" mass="34039">MTAREGPQKPFAAPPFNDPKADLILRSSDGVYFCIYKLLLSLVSPVFATMFELPTDGMQEMYDNRVCIGVDDDSETLSRVLLWCDPRCIPAIQSLKDVEIILRVSDKYDMEPIKERCLRALEYSPSIFTPENSFEIYALVVQYQISHLACLAAKKTLHLELDERPYFPALKSIPASALYHLDVYHLTCGKAAQQVIEDEFSVTNDVFGQVWDAVGCCGVNGVKRGNLGWKFWVVQHMDRISEKLRKTPVSTVVVDPKLLIETQASASSCLSCRGKTSHGDLQRFNQSLMDKVEQAISEVSFAI</sequence>